<feature type="domain" description="Nitrogenase/oxidoreductase component 1" evidence="1">
    <location>
        <begin position="12"/>
        <end position="334"/>
    </location>
</feature>
<name>A0A4Q7VHL8_9BACT</name>
<dbReference type="Gene3D" id="3.40.50.1980">
    <property type="entry name" value="Nitrogenase molybdenum iron protein domain"/>
    <property type="match status" value="2"/>
</dbReference>
<proteinExistence type="predicted"/>
<dbReference type="RefSeq" id="WP_130305382.1">
    <property type="nucleotide sequence ID" value="NZ_SHKN01000001.1"/>
</dbReference>
<protein>
    <submittedName>
        <fullName evidence="2">Nitrogenase molybdenum-iron protein alpha/beta subunit</fullName>
    </submittedName>
</protein>
<keyword evidence="3" id="KW-1185">Reference proteome</keyword>
<sequence>METFLPSILPDAFSGALFALEGIKDSIVVLNGPTGCKFYHAAVSGDQLCRGFSYDPVSNPERYYFRQNRIPCTFLDDHDFVYGAKEKLEGVLNFIKEDQFNYLALVNSPGAALIGDDLEAYFRNAYPDLAGVCIENTGFSAPFHQGFSDTLLQVLQSLAPQQKSKTDPRSVNLVGISIYHKYFEGEVQEMKRLLSLCGISVKTTMLAGDSTAQLSRFAEAELNIILQPEFGKPAAMWMEKEYGIPYLEQETGMCIGFDATESLVLSVCKQLGVDFHAALEDIKRARARAFANIYSFNSLTGLPKGAYFSIKAEASFAYSMTHFLYSYLGMLPECIDLIDVIPNDPYQKKLLQFLEEKDLGDRLGSVGKLELSSLLLADANSIAQTQLQNDNLFGIEISLPGFGYTHVIPRALTGVSGCLYLLEQIINGLRFIKR</sequence>
<dbReference type="EMBL" id="SHKN01000001">
    <property type="protein sequence ID" value="RZT95408.1"/>
    <property type="molecule type" value="Genomic_DNA"/>
</dbReference>
<dbReference type="PANTHER" id="PTHR42956">
    <property type="entry name" value="NITROGENASE IRON-MOLYBDENUM COFACTOR BIOSYNTHESIS PROTEIN NIFE"/>
    <property type="match status" value="1"/>
</dbReference>
<evidence type="ECO:0000259" key="1">
    <source>
        <dbReference type="Pfam" id="PF00148"/>
    </source>
</evidence>
<dbReference type="SUPFAM" id="SSF53807">
    <property type="entry name" value="Helical backbone' metal receptor"/>
    <property type="match status" value="1"/>
</dbReference>
<evidence type="ECO:0000313" key="3">
    <source>
        <dbReference type="Proteomes" id="UP000293562"/>
    </source>
</evidence>
<dbReference type="Proteomes" id="UP000293562">
    <property type="component" value="Unassembled WGS sequence"/>
</dbReference>
<dbReference type="GO" id="GO:0016491">
    <property type="term" value="F:oxidoreductase activity"/>
    <property type="evidence" value="ECO:0007669"/>
    <property type="project" value="InterPro"/>
</dbReference>
<evidence type="ECO:0000313" key="2">
    <source>
        <dbReference type="EMBL" id="RZT95408.1"/>
    </source>
</evidence>
<dbReference type="OrthoDB" id="9767044at2"/>
<dbReference type="AlphaFoldDB" id="A0A4Q7VHL8"/>
<accession>A0A4Q7VHL8</accession>
<organism evidence="2 3">
    <name type="scientific">Ancylomarina subtilis</name>
    <dbReference type="NCBI Taxonomy" id="1639035"/>
    <lineage>
        <taxon>Bacteria</taxon>
        <taxon>Pseudomonadati</taxon>
        <taxon>Bacteroidota</taxon>
        <taxon>Bacteroidia</taxon>
        <taxon>Marinilabiliales</taxon>
        <taxon>Marinifilaceae</taxon>
        <taxon>Ancylomarina</taxon>
    </lineage>
</organism>
<dbReference type="PANTHER" id="PTHR42956:SF1">
    <property type="entry name" value="NITROGENASE IRON-MOLYBDENUM COFACTOR BIOSYNTHESIS PROTEIN NIFE"/>
    <property type="match status" value="1"/>
</dbReference>
<dbReference type="Pfam" id="PF00148">
    <property type="entry name" value="Oxidored_nitro"/>
    <property type="match status" value="1"/>
</dbReference>
<dbReference type="InterPro" id="IPR049939">
    <property type="entry name" value="NifE-like"/>
</dbReference>
<comment type="caution">
    <text evidence="2">The sequence shown here is derived from an EMBL/GenBank/DDBJ whole genome shotgun (WGS) entry which is preliminary data.</text>
</comment>
<reference evidence="2 3" key="1">
    <citation type="submission" date="2019-02" db="EMBL/GenBank/DDBJ databases">
        <title>Genomic Encyclopedia of Type Strains, Phase IV (KMG-IV): sequencing the most valuable type-strain genomes for metagenomic binning, comparative biology and taxonomic classification.</title>
        <authorList>
            <person name="Goeker M."/>
        </authorList>
    </citation>
    <scope>NUCLEOTIDE SEQUENCE [LARGE SCALE GENOMIC DNA]</scope>
    <source>
        <strain evidence="2 3">DSM 28825</strain>
    </source>
</reference>
<gene>
    <name evidence="2" type="ORF">EV201_0027</name>
</gene>
<dbReference type="InterPro" id="IPR000510">
    <property type="entry name" value="Nase/OxRdtase_comp1"/>
</dbReference>